<evidence type="ECO:0000256" key="2">
    <source>
        <dbReference type="ARBA" id="ARBA00023015"/>
    </source>
</evidence>
<dbReference type="AlphaFoldDB" id="A0A1E3HNR7"/>
<dbReference type="PROSITE" id="PS00463">
    <property type="entry name" value="ZN2_CY6_FUNGAL_1"/>
    <property type="match status" value="1"/>
</dbReference>
<feature type="compositionally biased region" description="Polar residues" evidence="6">
    <location>
        <begin position="408"/>
        <end position="418"/>
    </location>
</feature>
<dbReference type="Proteomes" id="UP000094065">
    <property type="component" value="Unassembled WGS sequence"/>
</dbReference>
<dbReference type="SUPFAM" id="SSF57701">
    <property type="entry name" value="Zn2/Cys6 DNA-binding domain"/>
    <property type="match status" value="1"/>
</dbReference>
<protein>
    <recommendedName>
        <fullName evidence="7">Zn(2)-C6 fungal-type domain-containing protein</fullName>
    </recommendedName>
</protein>
<gene>
    <name evidence="8" type="ORF">L202_05066</name>
</gene>
<proteinExistence type="predicted"/>
<keyword evidence="4" id="KW-0804">Transcription</keyword>
<keyword evidence="9" id="KW-1185">Reference proteome</keyword>
<dbReference type="InterPro" id="IPR051089">
    <property type="entry name" value="prtT"/>
</dbReference>
<dbReference type="PANTHER" id="PTHR31845:SF17">
    <property type="entry name" value="ZN(II)2CYS6 TRANSCRIPTION FACTOR (EUROFUNG)"/>
    <property type="match status" value="1"/>
</dbReference>
<evidence type="ECO:0000256" key="3">
    <source>
        <dbReference type="ARBA" id="ARBA00023125"/>
    </source>
</evidence>
<keyword evidence="3" id="KW-0238">DNA-binding</keyword>
<sequence length="991" mass="109438">MSHVPSQSPTCPHPHPPILPPSSSPTIPGPPTIYYGPPPGHPGHPGHPGGPFSFAAPPSGGPRPLSANGSGDSAAQGPGPWANRQLPRPQMDFPGHPAHPARRMTYQPPPSEPMAEYQEWKSWRRDQVLPQTSPNAGGLPEGRFVDRDGGRYAEPALTHMQLPPPSAKTTAKRPRTESLLPSDVTQNGSSSLSRKKHTVQQDSPEYKPAYPAVLTREKKQKACSNCRKAKLKCIVEPNQTLCVRCHSRKEKCIFYPRGHDDDWQQTLQTDLYNATNHLSQLSNAVHHILHHLTASNLIPPLYPPYERYEAPDREGYFPPDKKGRDNDGDKKKRRKASRSAEEDEERPASPEPKAGVFLPPPSGPSGMFSYHQPPHTAPLPSAQIISPISARLGPTQQPFGLPMPLPTQAQGHAQGSDTIEQEKETPEEGPALGSPMNRGRPTLEGEYRGHQTGYPGQGHLTLSSMRDEPLPAIESEGMFVDENGLEIAVGSMDTRTDVIKKDIVSNKDALVLINYFHSRMSGFLYGYRLQLGHFPYLPEGPSTLTPLILAILCLVTCDHLPHLAHLRSPLQDEISSALNTSPAKSWQNFDATVSKDFGDLDGEDAIDAEFALGPEEIVGLCVVATWMVDRREAALIARVAFRWARGWIEVLKNQDRMMTVAEKVGIVPAERSATEQDMTRVWLFCYVVDSTERLRSPEAPQVTYRDALPNCNRLLPVATPPASHPVDPFDLLLTTHVKVIMILNEWRKQLGLLAEAVPEGSQSPMKRVVLKTNGDLEFWKANFDAVRPTGQRHGENAVLKWDYTLLTWLFTKLSVNMSLPDALAARPQTFPSYSDSALQLSPTQPQYQAHLPYASAAPQLSAADAQLREASLSKAADCAMQILEVCASWQPREELLYFSPTYLFFITLAAEELRRALGSLEERALIDAADVVALLRTIGESLTMGDLPPKHQTRMAAQALFYHAEQLEGPQENVWLMLGDQRQSRQGVGQA</sequence>
<dbReference type="RefSeq" id="XP_018993210.1">
    <property type="nucleotide sequence ID" value="XM_019139267.1"/>
</dbReference>
<feature type="compositionally biased region" description="Pro residues" evidence="6">
    <location>
        <begin position="11"/>
        <end position="42"/>
    </location>
</feature>
<feature type="compositionally biased region" description="Basic and acidic residues" evidence="6">
    <location>
        <begin position="309"/>
        <end position="330"/>
    </location>
</feature>
<dbReference type="GeneID" id="30156375"/>
<evidence type="ECO:0000256" key="1">
    <source>
        <dbReference type="ARBA" id="ARBA00004123"/>
    </source>
</evidence>
<evidence type="ECO:0000259" key="7">
    <source>
        <dbReference type="PROSITE" id="PS50048"/>
    </source>
</evidence>
<dbReference type="GO" id="GO:0000981">
    <property type="term" value="F:DNA-binding transcription factor activity, RNA polymerase II-specific"/>
    <property type="evidence" value="ECO:0007669"/>
    <property type="project" value="InterPro"/>
</dbReference>
<evidence type="ECO:0000256" key="4">
    <source>
        <dbReference type="ARBA" id="ARBA00023163"/>
    </source>
</evidence>
<accession>A0A1E3HNR7</accession>
<comment type="subcellular location">
    <subcellularLocation>
        <location evidence="1">Nucleus</location>
    </subcellularLocation>
</comment>
<dbReference type="GO" id="GO:0008270">
    <property type="term" value="F:zinc ion binding"/>
    <property type="evidence" value="ECO:0007669"/>
    <property type="project" value="InterPro"/>
</dbReference>
<dbReference type="CDD" id="cd00067">
    <property type="entry name" value="GAL4"/>
    <property type="match status" value="1"/>
</dbReference>
<organism evidence="8 9">
    <name type="scientific">Cryptococcus amylolentus CBS 6039</name>
    <dbReference type="NCBI Taxonomy" id="1295533"/>
    <lineage>
        <taxon>Eukaryota</taxon>
        <taxon>Fungi</taxon>
        <taxon>Dikarya</taxon>
        <taxon>Basidiomycota</taxon>
        <taxon>Agaricomycotina</taxon>
        <taxon>Tremellomycetes</taxon>
        <taxon>Tremellales</taxon>
        <taxon>Cryptococcaceae</taxon>
        <taxon>Cryptococcus</taxon>
    </lineage>
</organism>
<dbReference type="GO" id="GO:0000976">
    <property type="term" value="F:transcription cis-regulatory region binding"/>
    <property type="evidence" value="ECO:0007669"/>
    <property type="project" value="TreeGrafter"/>
</dbReference>
<comment type="caution">
    <text evidence="8">The sequence shown here is derived from an EMBL/GenBank/DDBJ whole genome shotgun (WGS) entry which is preliminary data.</text>
</comment>
<keyword evidence="5" id="KW-0539">Nucleus</keyword>
<dbReference type="GO" id="GO:0005634">
    <property type="term" value="C:nucleus"/>
    <property type="evidence" value="ECO:0007669"/>
    <property type="project" value="UniProtKB-SubCell"/>
</dbReference>
<feature type="region of interest" description="Disordered" evidence="6">
    <location>
        <begin position="309"/>
        <end position="377"/>
    </location>
</feature>
<evidence type="ECO:0000256" key="6">
    <source>
        <dbReference type="SAM" id="MobiDB-lite"/>
    </source>
</evidence>
<feature type="compositionally biased region" description="Polar residues" evidence="6">
    <location>
        <begin position="183"/>
        <end position="192"/>
    </location>
</feature>
<feature type="domain" description="Zn(2)-C6 fungal-type" evidence="7">
    <location>
        <begin position="222"/>
        <end position="254"/>
    </location>
</feature>
<evidence type="ECO:0000313" key="9">
    <source>
        <dbReference type="Proteomes" id="UP000094065"/>
    </source>
</evidence>
<evidence type="ECO:0000256" key="5">
    <source>
        <dbReference type="ARBA" id="ARBA00023242"/>
    </source>
</evidence>
<name>A0A1E3HNR7_9TREE</name>
<keyword evidence="2" id="KW-0805">Transcription regulation</keyword>
<feature type="compositionally biased region" description="Polar residues" evidence="6">
    <location>
        <begin position="1"/>
        <end position="10"/>
    </location>
</feature>
<reference evidence="8 9" key="1">
    <citation type="submission" date="2016-06" db="EMBL/GenBank/DDBJ databases">
        <title>Evolution of pathogenesis and genome organization in the Tremellales.</title>
        <authorList>
            <person name="Cuomo C."/>
            <person name="Litvintseva A."/>
            <person name="Heitman J."/>
            <person name="Chen Y."/>
            <person name="Sun S."/>
            <person name="Springer D."/>
            <person name="Dromer F."/>
            <person name="Young S."/>
            <person name="Zeng Q."/>
            <person name="Chapman S."/>
            <person name="Gujja S."/>
            <person name="Saif S."/>
            <person name="Birren B."/>
        </authorList>
    </citation>
    <scope>NUCLEOTIDE SEQUENCE [LARGE SCALE GENOMIC DNA]</scope>
    <source>
        <strain evidence="8 9">CBS 6039</strain>
    </source>
</reference>
<evidence type="ECO:0000313" key="8">
    <source>
        <dbReference type="EMBL" id="ODN77974.1"/>
    </source>
</evidence>
<feature type="region of interest" description="Disordered" evidence="6">
    <location>
        <begin position="1"/>
        <end position="204"/>
    </location>
</feature>
<dbReference type="Gene3D" id="4.10.240.10">
    <property type="entry name" value="Zn(2)-C6 fungal-type DNA-binding domain"/>
    <property type="match status" value="1"/>
</dbReference>
<feature type="region of interest" description="Disordered" evidence="6">
    <location>
        <begin position="408"/>
        <end position="455"/>
    </location>
</feature>
<dbReference type="OrthoDB" id="39175at2759"/>
<dbReference type="PANTHER" id="PTHR31845">
    <property type="entry name" value="FINGER DOMAIN PROTEIN, PUTATIVE-RELATED"/>
    <property type="match status" value="1"/>
</dbReference>
<dbReference type="InterPro" id="IPR036864">
    <property type="entry name" value="Zn2-C6_fun-type_DNA-bd_sf"/>
</dbReference>
<dbReference type="InterPro" id="IPR001138">
    <property type="entry name" value="Zn2Cys6_DnaBD"/>
</dbReference>
<dbReference type="EMBL" id="AWGJ01000007">
    <property type="protein sequence ID" value="ODN77974.1"/>
    <property type="molecule type" value="Genomic_DNA"/>
</dbReference>
<dbReference type="PROSITE" id="PS50048">
    <property type="entry name" value="ZN2_CY6_FUNGAL_2"/>
    <property type="match status" value="1"/>
</dbReference>
<feature type="compositionally biased region" description="Basic and acidic residues" evidence="6">
    <location>
        <begin position="118"/>
        <end position="127"/>
    </location>
</feature>